<feature type="compositionally biased region" description="Basic and acidic residues" evidence="1">
    <location>
        <begin position="1"/>
        <end position="23"/>
    </location>
</feature>
<comment type="caution">
    <text evidence="2">The sequence shown here is derived from an EMBL/GenBank/DDBJ whole genome shotgun (WGS) entry which is preliminary data.</text>
</comment>
<dbReference type="EMBL" id="JAHRIM010001481">
    <property type="protein sequence ID" value="MEQ2258821.1"/>
    <property type="molecule type" value="Genomic_DNA"/>
</dbReference>
<protein>
    <submittedName>
        <fullName evidence="2">Uncharacterized protein</fullName>
    </submittedName>
</protein>
<evidence type="ECO:0000313" key="3">
    <source>
        <dbReference type="Proteomes" id="UP001444071"/>
    </source>
</evidence>
<evidence type="ECO:0000313" key="2">
    <source>
        <dbReference type="EMBL" id="MEQ2258821.1"/>
    </source>
</evidence>
<dbReference type="Proteomes" id="UP001444071">
    <property type="component" value="Unassembled WGS sequence"/>
</dbReference>
<reference evidence="2 3" key="1">
    <citation type="submission" date="2021-06" db="EMBL/GenBank/DDBJ databases">
        <authorList>
            <person name="Palmer J.M."/>
        </authorList>
    </citation>
    <scope>NUCLEOTIDE SEQUENCE [LARGE SCALE GENOMIC DNA]</scope>
    <source>
        <strain evidence="2 3">XR_2019</strain>
        <tissue evidence="2">Muscle</tissue>
    </source>
</reference>
<sequence length="67" mass="7643">MEDKKKKKQEEKKKNEATQKKTTEQITKGGLNHLSRKWKPGAHTTLIRSVGMMQLLLRSLCGLLGHT</sequence>
<proteinExistence type="predicted"/>
<evidence type="ECO:0000256" key="1">
    <source>
        <dbReference type="SAM" id="MobiDB-lite"/>
    </source>
</evidence>
<keyword evidence="3" id="KW-1185">Reference proteome</keyword>
<feature type="region of interest" description="Disordered" evidence="1">
    <location>
        <begin position="1"/>
        <end position="37"/>
    </location>
</feature>
<gene>
    <name evidence="2" type="ORF">XENORESO_002790</name>
</gene>
<name>A0ABV0VNQ1_9TELE</name>
<accession>A0ABV0VNQ1</accession>
<organism evidence="2 3">
    <name type="scientific">Xenotaenia resolanae</name>
    <dbReference type="NCBI Taxonomy" id="208358"/>
    <lineage>
        <taxon>Eukaryota</taxon>
        <taxon>Metazoa</taxon>
        <taxon>Chordata</taxon>
        <taxon>Craniata</taxon>
        <taxon>Vertebrata</taxon>
        <taxon>Euteleostomi</taxon>
        <taxon>Actinopterygii</taxon>
        <taxon>Neopterygii</taxon>
        <taxon>Teleostei</taxon>
        <taxon>Neoteleostei</taxon>
        <taxon>Acanthomorphata</taxon>
        <taxon>Ovalentaria</taxon>
        <taxon>Atherinomorphae</taxon>
        <taxon>Cyprinodontiformes</taxon>
        <taxon>Goodeidae</taxon>
        <taxon>Xenotaenia</taxon>
    </lineage>
</organism>